<dbReference type="AlphaFoldDB" id="A0A835K391"/>
<dbReference type="GO" id="GO:0007034">
    <property type="term" value="P:vacuolar transport"/>
    <property type="evidence" value="ECO:0007669"/>
    <property type="project" value="TreeGrafter"/>
</dbReference>
<dbReference type="PANTHER" id="PTHR21481">
    <property type="entry name" value="PROTEIN CLEC16A"/>
    <property type="match status" value="1"/>
</dbReference>
<accession>A0A835K391</accession>
<dbReference type="Proteomes" id="UP000657918">
    <property type="component" value="Unassembled WGS sequence"/>
</dbReference>
<dbReference type="Pfam" id="PF09758">
    <property type="entry name" value="FPL"/>
    <property type="match status" value="1"/>
</dbReference>
<reference evidence="3 4" key="1">
    <citation type="submission" date="2020-10" db="EMBL/GenBank/DDBJ databases">
        <title>Plant Genome Project.</title>
        <authorList>
            <person name="Zhang R.-G."/>
        </authorList>
    </citation>
    <scope>NUCLEOTIDE SEQUENCE [LARGE SCALE GENOMIC DNA]</scope>
    <source>
        <strain evidence="3">FAFU-HL-1</strain>
        <tissue evidence="3">Leaf</tissue>
    </source>
</reference>
<feature type="region of interest" description="Disordered" evidence="1">
    <location>
        <begin position="816"/>
        <end position="840"/>
    </location>
</feature>
<dbReference type="GO" id="GO:1901096">
    <property type="term" value="P:regulation of autophagosome maturation"/>
    <property type="evidence" value="ECO:0007669"/>
    <property type="project" value="TreeGrafter"/>
</dbReference>
<proteinExistence type="predicted"/>
<dbReference type="EMBL" id="JADGMS010000006">
    <property type="protein sequence ID" value="KAF9679827.1"/>
    <property type="molecule type" value="Genomic_DNA"/>
</dbReference>
<dbReference type="InterPro" id="IPR039272">
    <property type="entry name" value="CLEC16A/TT9"/>
</dbReference>
<dbReference type="SUPFAM" id="SSF48371">
    <property type="entry name" value="ARM repeat"/>
    <property type="match status" value="1"/>
</dbReference>
<protein>
    <recommendedName>
        <fullName evidence="2">FPL domain-containing protein</fullName>
    </recommendedName>
</protein>
<organism evidence="3 4">
    <name type="scientific">Salix dunnii</name>
    <dbReference type="NCBI Taxonomy" id="1413687"/>
    <lineage>
        <taxon>Eukaryota</taxon>
        <taxon>Viridiplantae</taxon>
        <taxon>Streptophyta</taxon>
        <taxon>Embryophyta</taxon>
        <taxon>Tracheophyta</taxon>
        <taxon>Spermatophyta</taxon>
        <taxon>Magnoliopsida</taxon>
        <taxon>eudicotyledons</taxon>
        <taxon>Gunneridae</taxon>
        <taxon>Pentapetalae</taxon>
        <taxon>rosids</taxon>
        <taxon>fabids</taxon>
        <taxon>Malpighiales</taxon>
        <taxon>Salicaceae</taxon>
        <taxon>Saliceae</taxon>
        <taxon>Salix</taxon>
    </lineage>
</organism>
<dbReference type="GO" id="GO:0016197">
    <property type="term" value="P:endosomal transport"/>
    <property type="evidence" value="ECO:0007669"/>
    <property type="project" value="TreeGrafter"/>
</dbReference>
<dbReference type="InterPro" id="IPR016024">
    <property type="entry name" value="ARM-type_fold"/>
</dbReference>
<name>A0A835K391_9ROSI</name>
<dbReference type="GO" id="GO:0005794">
    <property type="term" value="C:Golgi apparatus"/>
    <property type="evidence" value="ECO:0007669"/>
    <property type="project" value="TreeGrafter"/>
</dbReference>
<evidence type="ECO:0000259" key="2">
    <source>
        <dbReference type="Pfam" id="PF09758"/>
    </source>
</evidence>
<dbReference type="GO" id="GO:0005770">
    <property type="term" value="C:late endosome"/>
    <property type="evidence" value="ECO:0007669"/>
    <property type="project" value="TreeGrafter"/>
</dbReference>
<feature type="compositionally biased region" description="Low complexity" evidence="1">
    <location>
        <begin position="822"/>
        <end position="840"/>
    </location>
</feature>
<dbReference type="InterPro" id="IPR019155">
    <property type="entry name" value="CLEC16A/TT9_N"/>
</dbReference>
<gene>
    <name evidence="3" type="ORF">SADUNF_Sadunf06G0055500</name>
</gene>
<comment type="caution">
    <text evidence="3">The sequence shown here is derived from an EMBL/GenBank/DDBJ whole genome shotgun (WGS) entry which is preliminary data.</text>
</comment>
<evidence type="ECO:0000313" key="3">
    <source>
        <dbReference type="EMBL" id="KAF9679827.1"/>
    </source>
</evidence>
<sequence>MWSSFWRSRDRFSLDELRYLTDQLQKVQIVNNVNKNFVIEALRSISELITYGDQHDSNYFDFFMERQVMGEFVRILKVSGTVSISLQLLQTMSIMIQNLKSERAIYYMISNEHINILITYSFDFRNEELLSYYISFLRAISGKLDKNTISLLLKTQNEEVVSFPLYVEALRFASNEDSMIRTAVRALTLNVYHIGDESVNRFVVKAPQADYFSKLITFFQKQCIFLNGLVSETLKNPDSHPTTAILNAVDEIEDNLYYISDVISAGIPDVGRLITDNILQLLIFPLLLPSLQLDAVNDIQIGAVTSLYLLCCILRIVKIKDLANTIAASLFCPLEAFVSDSETTLNGYVPDHGHETQQTENKNVIEMDGCSDNIMPSLSSSSPVHPEDIISKVVSRLTLRDALLSYITAGDDLQVLSSLSMLTTLLQTKVELDASMLDALGILPQRKQHKKLLLFSSSQQQALVGEDSREDQFFLSGRSFIRDGFSCELDGYLQNLKVLDALVTLFCRSNISPETLWDGGWLLRQLLLYSEAEFNNQHLELLRDLYKNCFSALLEEARGTWPDLLVIVLCDEWKRCKRALEAPSPRKELKCMFLLLDKPSSDDVLPSESSFVAGERMCKVVKVFVLLHQLQIFSLGRALPEQPPTCPPSDIPENSRARNAGLDISGPKLGSELRLVDAVPCRIAFERGKARHFCFLAISVGTSGWILLAEELPLKKHYGIICVVAPLAKSDPTIDQKYSRWLHLQIRPSTLPFLDPAKCNAHGKAKTKAPVDGRWTLAFMDDESCKSALSMILEEIDLQSHEVEKRLKPLLNHEGAIDVPDTSTHPPEASSSTATPPDLL</sequence>
<keyword evidence="4" id="KW-1185">Reference proteome</keyword>
<feature type="domain" description="FPL" evidence="2">
    <location>
        <begin position="42"/>
        <end position="192"/>
    </location>
</feature>
<dbReference type="OrthoDB" id="294052at2759"/>
<dbReference type="PANTHER" id="PTHR21481:SF4">
    <property type="entry name" value="PROTEIN TRANSPARENT TESTA 9"/>
    <property type="match status" value="1"/>
</dbReference>
<evidence type="ECO:0000313" key="4">
    <source>
        <dbReference type="Proteomes" id="UP000657918"/>
    </source>
</evidence>
<evidence type="ECO:0000256" key="1">
    <source>
        <dbReference type="SAM" id="MobiDB-lite"/>
    </source>
</evidence>